<proteinExistence type="predicted"/>
<evidence type="ECO:0000313" key="1">
    <source>
        <dbReference type="EMBL" id="EDW50441.1"/>
    </source>
</evidence>
<gene>
    <name evidence="1" type="primary">Dsec\GM14000</name>
    <name evidence="1" type="ORF">Dsec_GM14000</name>
</gene>
<sequence length="50" mass="5523">MFLVKSPPGGCIGSDAALSFDWFQLRLFEPQNQTTFLALSSVAERKSDES</sequence>
<reference evidence="1 2" key="1">
    <citation type="journal article" date="2007" name="Nature">
        <title>Evolution of genes and genomes on the Drosophila phylogeny.</title>
        <authorList>
            <consortium name="Drosophila 12 Genomes Consortium"/>
            <person name="Clark A.G."/>
            <person name="Eisen M.B."/>
            <person name="Smith D.R."/>
            <person name="Bergman C.M."/>
            <person name="Oliver B."/>
            <person name="Markow T.A."/>
            <person name="Kaufman T.C."/>
            <person name="Kellis M."/>
            <person name="Gelbart W."/>
            <person name="Iyer V.N."/>
            <person name="Pollard D.A."/>
            <person name="Sackton T.B."/>
            <person name="Larracuente A.M."/>
            <person name="Singh N.D."/>
            <person name="Abad J.P."/>
            <person name="Abt D.N."/>
            <person name="Adryan B."/>
            <person name="Aguade M."/>
            <person name="Akashi H."/>
            <person name="Anderson W.W."/>
            <person name="Aquadro C.F."/>
            <person name="Ardell D.H."/>
            <person name="Arguello R."/>
            <person name="Artieri C.G."/>
            <person name="Barbash D.A."/>
            <person name="Barker D."/>
            <person name="Barsanti P."/>
            <person name="Batterham P."/>
            <person name="Batzoglou S."/>
            <person name="Begun D."/>
            <person name="Bhutkar A."/>
            <person name="Blanco E."/>
            <person name="Bosak S.A."/>
            <person name="Bradley R.K."/>
            <person name="Brand A.D."/>
            <person name="Brent M.R."/>
            <person name="Brooks A.N."/>
            <person name="Brown R.H."/>
            <person name="Butlin R.K."/>
            <person name="Caggese C."/>
            <person name="Calvi B.R."/>
            <person name="Bernardo de Carvalho A."/>
            <person name="Caspi A."/>
            <person name="Castrezana S."/>
            <person name="Celniker S.E."/>
            <person name="Chang J.L."/>
            <person name="Chapple C."/>
            <person name="Chatterji S."/>
            <person name="Chinwalla A."/>
            <person name="Civetta A."/>
            <person name="Clifton S.W."/>
            <person name="Comeron J.M."/>
            <person name="Costello J.C."/>
            <person name="Coyne J.A."/>
            <person name="Daub J."/>
            <person name="David R.G."/>
            <person name="Delcher A.L."/>
            <person name="Delehaunty K."/>
            <person name="Do C.B."/>
            <person name="Ebling H."/>
            <person name="Edwards K."/>
            <person name="Eickbush T."/>
            <person name="Evans J.D."/>
            <person name="Filipski A."/>
            <person name="Findeiss S."/>
            <person name="Freyhult E."/>
            <person name="Fulton L."/>
            <person name="Fulton R."/>
            <person name="Garcia A.C."/>
            <person name="Gardiner A."/>
            <person name="Garfield D.A."/>
            <person name="Garvin B.E."/>
            <person name="Gibson G."/>
            <person name="Gilbert D."/>
            <person name="Gnerre S."/>
            <person name="Godfrey J."/>
            <person name="Good R."/>
            <person name="Gotea V."/>
            <person name="Gravely B."/>
            <person name="Greenberg A.J."/>
            <person name="Griffiths-Jones S."/>
            <person name="Gross S."/>
            <person name="Guigo R."/>
            <person name="Gustafson E.A."/>
            <person name="Haerty W."/>
            <person name="Hahn M.W."/>
            <person name="Halligan D.L."/>
            <person name="Halpern A.L."/>
            <person name="Halter G.M."/>
            <person name="Han M.V."/>
            <person name="Heger A."/>
            <person name="Hillier L."/>
            <person name="Hinrichs A.S."/>
            <person name="Holmes I."/>
            <person name="Hoskins R.A."/>
            <person name="Hubisz M.J."/>
            <person name="Hultmark D."/>
            <person name="Huntley M.A."/>
            <person name="Jaffe D.B."/>
            <person name="Jagadeeshan S."/>
            <person name="Jeck W.R."/>
            <person name="Johnson J."/>
            <person name="Jones C.D."/>
            <person name="Jordan W.C."/>
            <person name="Karpen G.H."/>
            <person name="Kataoka E."/>
            <person name="Keightley P.D."/>
            <person name="Kheradpour P."/>
            <person name="Kirkness E.F."/>
            <person name="Koerich L.B."/>
            <person name="Kristiansen K."/>
            <person name="Kudrna D."/>
            <person name="Kulathinal R.J."/>
            <person name="Kumar S."/>
            <person name="Kwok R."/>
            <person name="Lander E."/>
            <person name="Langley C.H."/>
            <person name="Lapoint R."/>
            <person name="Lazzaro B.P."/>
            <person name="Lee S.J."/>
            <person name="Levesque L."/>
            <person name="Li R."/>
            <person name="Lin C.F."/>
            <person name="Lin M.F."/>
            <person name="Lindblad-Toh K."/>
            <person name="Llopart A."/>
            <person name="Long M."/>
            <person name="Low L."/>
            <person name="Lozovsky E."/>
            <person name="Lu J."/>
            <person name="Luo M."/>
            <person name="Machado C.A."/>
            <person name="Makalowski W."/>
            <person name="Marzo M."/>
            <person name="Matsuda M."/>
            <person name="Matzkin L."/>
            <person name="McAllister B."/>
            <person name="McBride C.S."/>
            <person name="McKernan B."/>
            <person name="McKernan K."/>
            <person name="Mendez-Lago M."/>
            <person name="Minx P."/>
            <person name="Mollenhauer M.U."/>
            <person name="Montooth K."/>
            <person name="Mount S.M."/>
            <person name="Mu X."/>
            <person name="Myers E."/>
            <person name="Negre B."/>
            <person name="Newfeld S."/>
            <person name="Nielsen R."/>
            <person name="Noor M.A."/>
            <person name="O'Grady P."/>
            <person name="Pachter L."/>
            <person name="Papaceit M."/>
            <person name="Parisi M.J."/>
            <person name="Parisi M."/>
            <person name="Parts L."/>
            <person name="Pedersen J.S."/>
            <person name="Pesole G."/>
            <person name="Phillippy A.M."/>
            <person name="Ponting C.P."/>
            <person name="Pop M."/>
            <person name="Porcelli D."/>
            <person name="Powell J.R."/>
            <person name="Prohaska S."/>
            <person name="Pruitt K."/>
            <person name="Puig M."/>
            <person name="Quesneville H."/>
            <person name="Ram K.R."/>
            <person name="Rand D."/>
            <person name="Rasmussen M.D."/>
            <person name="Reed L.K."/>
            <person name="Reenan R."/>
            <person name="Reily A."/>
            <person name="Remington K.A."/>
            <person name="Rieger T.T."/>
            <person name="Ritchie M.G."/>
            <person name="Robin C."/>
            <person name="Rogers Y.H."/>
            <person name="Rohde C."/>
            <person name="Rozas J."/>
            <person name="Rubenfield M.J."/>
            <person name="Ruiz A."/>
            <person name="Russo S."/>
            <person name="Salzberg S.L."/>
            <person name="Sanchez-Gracia A."/>
            <person name="Saranga D.J."/>
            <person name="Sato H."/>
            <person name="Schaeffer S.W."/>
            <person name="Schatz M.C."/>
            <person name="Schlenke T."/>
            <person name="Schwartz R."/>
            <person name="Segarra C."/>
            <person name="Singh R.S."/>
            <person name="Sirot L."/>
            <person name="Sirota M."/>
            <person name="Sisneros N.B."/>
            <person name="Smith C.D."/>
            <person name="Smith T.F."/>
            <person name="Spieth J."/>
            <person name="Stage D.E."/>
            <person name="Stark A."/>
            <person name="Stephan W."/>
            <person name="Strausberg R.L."/>
            <person name="Strempel S."/>
            <person name="Sturgill D."/>
            <person name="Sutton G."/>
            <person name="Sutton G.G."/>
            <person name="Tao W."/>
            <person name="Teichmann S."/>
            <person name="Tobari Y.N."/>
            <person name="Tomimura Y."/>
            <person name="Tsolas J.M."/>
            <person name="Valente V.L."/>
            <person name="Venter E."/>
            <person name="Venter J.C."/>
            <person name="Vicario S."/>
            <person name="Vieira F.G."/>
            <person name="Vilella A.J."/>
            <person name="Villasante A."/>
            <person name="Walenz B."/>
            <person name="Wang J."/>
            <person name="Wasserman M."/>
            <person name="Watts T."/>
            <person name="Wilson D."/>
            <person name="Wilson R.K."/>
            <person name="Wing R.A."/>
            <person name="Wolfner M.F."/>
            <person name="Wong A."/>
            <person name="Wong G.K."/>
            <person name="Wu C.I."/>
            <person name="Wu G."/>
            <person name="Yamamoto D."/>
            <person name="Yang H.P."/>
            <person name="Yang S.P."/>
            <person name="Yorke J.A."/>
            <person name="Yoshida K."/>
            <person name="Zdobnov E."/>
            <person name="Zhang P."/>
            <person name="Zhang Y."/>
            <person name="Zimin A.V."/>
            <person name="Baldwin J."/>
            <person name="Abdouelleil A."/>
            <person name="Abdulkadir J."/>
            <person name="Abebe A."/>
            <person name="Abera B."/>
            <person name="Abreu J."/>
            <person name="Acer S.C."/>
            <person name="Aftuck L."/>
            <person name="Alexander A."/>
            <person name="An P."/>
            <person name="Anderson E."/>
            <person name="Anderson S."/>
            <person name="Arachi H."/>
            <person name="Azer M."/>
            <person name="Bachantsang P."/>
            <person name="Barry A."/>
            <person name="Bayul T."/>
            <person name="Berlin A."/>
            <person name="Bessette D."/>
            <person name="Bloom T."/>
            <person name="Blye J."/>
            <person name="Boguslavskiy L."/>
            <person name="Bonnet C."/>
            <person name="Boukhgalter B."/>
            <person name="Bourzgui I."/>
            <person name="Brown A."/>
            <person name="Cahill P."/>
            <person name="Channer S."/>
            <person name="Cheshatsang Y."/>
            <person name="Chuda L."/>
            <person name="Citroen M."/>
            <person name="Collymore A."/>
            <person name="Cooke P."/>
            <person name="Costello M."/>
            <person name="D'Aco K."/>
            <person name="Daza R."/>
            <person name="De Haan G."/>
            <person name="DeGray S."/>
            <person name="DeMaso C."/>
            <person name="Dhargay N."/>
            <person name="Dooley K."/>
            <person name="Dooley E."/>
            <person name="Doricent M."/>
            <person name="Dorje P."/>
            <person name="Dorjee K."/>
            <person name="Dupes A."/>
            <person name="Elong R."/>
            <person name="Falk J."/>
            <person name="Farina A."/>
            <person name="Faro S."/>
            <person name="Ferguson D."/>
            <person name="Fisher S."/>
            <person name="Foley C.D."/>
            <person name="Franke A."/>
            <person name="Friedrich D."/>
            <person name="Gadbois L."/>
            <person name="Gearin G."/>
            <person name="Gearin C.R."/>
            <person name="Giannoukos G."/>
            <person name="Goode T."/>
            <person name="Graham J."/>
            <person name="Grandbois E."/>
            <person name="Grewal S."/>
            <person name="Gyaltsen K."/>
            <person name="Hafez N."/>
            <person name="Hagos B."/>
            <person name="Hall J."/>
            <person name="Henson C."/>
            <person name="Hollinger A."/>
            <person name="Honan T."/>
            <person name="Huard M.D."/>
            <person name="Hughes L."/>
            <person name="Hurhula B."/>
            <person name="Husby M.E."/>
            <person name="Kamat A."/>
            <person name="Kanga B."/>
            <person name="Kashin S."/>
            <person name="Khazanovich D."/>
            <person name="Kisner P."/>
            <person name="Lance K."/>
            <person name="Lara M."/>
            <person name="Lee W."/>
            <person name="Lennon N."/>
            <person name="Letendre F."/>
            <person name="LeVine R."/>
            <person name="Lipovsky A."/>
            <person name="Liu X."/>
            <person name="Liu J."/>
            <person name="Liu S."/>
            <person name="Lokyitsang T."/>
            <person name="Lokyitsang Y."/>
            <person name="Lubonja R."/>
            <person name="Lui A."/>
            <person name="MacDonald P."/>
            <person name="Magnisalis V."/>
            <person name="Maru K."/>
            <person name="Matthews C."/>
            <person name="McCusker W."/>
            <person name="McDonough S."/>
            <person name="Mehta T."/>
            <person name="Meldrim J."/>
            <person name="Meneus L."/>
            <person name="Mihai O."/>
            <person name="Mihalev A."/>
            <person name="Mihova T."/>
            <person name="Mittelman R."/>
            <person name="Mlenga V."/>
            <person name="Montmayeur A."/>
            <person name="Mulrain L."/>
            <person name="Navidi A."/>
            <person name="Naylor J."/>
            <person name="Negash T."/>
            <person name="Nguyen T."/>
            <person name="Nguyen N."/>
            <person name="Nicol R."/>
            <person name="Norbu C."/>
            <person name="Norbu N."/>
            <person name="Novod N."/>
            <person name="O'Neill B."/>
            <person name="Osman S."/>
            <person name="Markiewicz E."/>
            <person name="Oyono O.L."/>
            <person name="Patti C."/>
            <person name="Phunkhang P."/>
            <person name="Pierre F."/>
            <person name="Priest M."/>
            <person name="Raghuraman S."/>
            <person name="Rege F."/>
            <person name="Reyes R."/>
            <person name="Rise C."/>
            <person name="Rogov P."/>
            <person name="Ross K."/>
            <person name="Ryan E."/>
            <person name="Settipalli S."/>
            <person name="Shea T."/>
            <person name="Sherpa N."/>
            <person name="Shi L."/>
            <person name="Shih D."/>
            <person name="Sparrow T."/>
            <person name="Spaulding J."/>
            <person name="Stalker J."/>
            <person name="Stange-Thomann N."/>
            <person name="Stavropoulos S."/>
            <person name="Stone C."/>
            <person name="Strader C."/>
            <person name="Tesfaye S."/>
            <person name="Thomson T."/>
            <person name="Thoulutsang Y."/>
            <person name="Thoulutsang D."/>
            <person name="Topham K."/>
            <person name="Topping I."/>
            <person name="Tsamla T."/>
            <person name="Vassiliev H."/>
            <person name="Vo A."/>
            <person name="Wangchuk T."/>
            <person name="Wangdi T."/>
            <person name="Weiand M."/>
            <person name="Wilkinson J."/>
            <person name="Wilson A."/>
            <person name="Yadav S."/>
            <person name="Young G."/>
            <person name="Yu Q."/>
            <person name="Zembek L."/>
            <person name="Zhong D."/>
            <person name="Zimmer A."/>
            <person name="Zwirko Z."/>
            <person name="Jaffe D.B."/>
            <person name="Alvarez P."/>
            <person name="Brockman W."/>
            <person name="Butler J."/>
            <person name="Chin C."/>
            <person name="Gnerre S."/>
            <person name="Grabherr M."/>
            <person name="Kleber M."/>
            <person name="Mauceli E."/>
            <person name="MacCallum I."/>
        </authorList>
    </citation>
    <scope>NUCLEOTIDE SEQUENCE [LARGE SCALE GENOMIC DNA]</scope>
    <source>
        <strain evidence="2">Rob3c / Tucson 14021-0248.25</strain>
    </source>
</reference>
<evidence type="ECO:0000313" key="2">
    <source>
        <dbReference type="Proteomes" id="UP000001292"/>
    </source>
</evidence>
<dbReference type="HOGENOM" id="CLU_3126596_0_0_1"/>
<accession>B4HU20</accession>
<name>B4HU20_DROSE</name>
<organism evidence="2">
    <name type="scientific">Drosophila sechellia</name>
    <name type="common">Fruit fly</name>
    <dbReference type="NCBI Taxonomy" id="7238"/>
    <lineage>
        <taxon>Eukaryota</taxon>
        <taxon>Metazoa</taxon>
        <taxon>Ecdysozoa</taxon>
        <taxon>Arthropoda</taxon>
        <taxon>Hexapoda</taxon>
        <taxon>Insecta</taxon>
        <taxon>Pterygota</taxon>
        <taxon>Neoptera</taxon>
        <taxon>Endopterygota</taxon>
        <taxon>Diptera</taxon>
        <taxon>Brachycera</taxon>
        <taxon>Muscomorpha</taxon>
        <taxon>Ephydroidea</taxon>
        <taxon>Drosophilidae</taxon>
        <taxon>Drosophila</taxon>
        <taxon>Sophophora</taxon>
    </lineage>
</organism>
<dbReference type="AlphaFoldDB" id="B4HU20"/>
<dbReference type="Proteomes" id="UP000001292">
    <property type="component" value="Unassembled WGS sequence"/>
</dbReference>
<protein>
    <submittedName>
        <fullName evidence="1">GM14000</fullName>
    </submittedName>
</protein>
<keyword evidence="2" id="KW-1185">Reference proteome</keyword>
<dbReference type="EMBL" id="CH480817">
    <property type="protein sequence ID" value="EDW50441.1"/>
    <property type="molecule type" value="Genomic_DNA"/>
</dbReference>